<keyword evidence="1" id="KW-0812">Transmembrane</keyword>
<reference evidence="2" key="1">
    <citation type="submission" date="2019-03" db="EMBL/GenBank/DDBJ databases">
        <title>Lake Tanganyika Metagenome-Assembled Genomes (MAGs).</title>
        <authorList>
            <person name="Tran P."/>
        </authorList>
    </citation>
    <scope>NUCLEOTIDE SEQUENCE</scope>
    <source>
        <strain evidence="2">K_DeepCast_65m_m2_066</strain>
    </source>
</reference>
<comment type="caution">
    <text evidence="2">The sequence shown here is derived from an EMBL/GenBank/DDBJ whole genome shotgun (WGS) entry which is preliminary data.</text>
</comment>
<gene>
    <name evidence="2" type="ORF">FJZ47_21280</name>
</gene>
<protein>
    <submittedName>
        <fullName evidence="2">ABC transporter permease</fullName>
    </submittedName>
</protein>
<name>A0A938B6A3_UNCTE</name>
<proteinExistence type="predicted"/>
<dbReference type="AlphaFoldDB" id="A0A938B6A3"/>
<evidence type="ECO:0000313" key="3">
    <source>
        <dbReference type="Proteomes" id="UP000712673"/>
    </source>
</evidence>
<feature type="non-terminal residue" evidence="2">
    <location>
        <position position="149"/>
    </location>
</feature>
<evidence type="ECO:0000256" key="1">
    <source>
        <dbReference type="SAM" id="Phobius"/>
    </source>
</evidence>
<evidence type="ECO:0000313" key="2">
    <source>
        <dbReference type="EMBL" id="MBM3226305.1"/>
    </source>
</evidence>
<sequence>MNTIALKMLLGDRAKYLGILMGLTFASLLITQQLSIFVGLLTRTYGFVTDAGLADIWVMDPKVQFIDDLKPLQETQLLRVRGVDGVQWAVPLYKGLLKARQADGSFQTVNLIGLDDTTLIGGPPEMVAGQLADLRRSDGVIVDVVGAAD</sequence>
<feature type="transmembrane region" description="Helical" evidence="1">
    <location>
        <begin position="16"/>
        <end position="41"/>
    </location>
</feature>
<dbReference type="EMBL" id="VGLS01000861">
    <property type="protein sequence ID" value="MBM3226305.1"/>
    <property type="molecule type" value="Genomic_DNA"/>
</dbReference>
<accession>A0A938B6A3</accession>
<dbReference type="Proteomes" id="UP000712673">
    <property type="component" value="Unassembled WGS sequence"/>
</dbReference>
<keyword evidence="1" id="KW-0472">Membrane</keyword>
<keyword evidence="1" id="KW-1133">Transmembrane helix</keyword>
<organism evidence="2 3">
    <name type="scientific">Tectimicrobiota bacterium</name>
    <dbReference type="NCBI Taxonomy" id="2528274"/>
    <lineage>
        <taxon>Bacteria</taxon>
        <taxon>Pseudomonadati</taxon>
        <taxon>Nitrospinota/Tectimicrobiota group</taxon>
        <taxon>Candidatus Tectimicrobiota</taxon>
    </lineage>
</organism>